<accession>A0A1C5JC23</accession>
<organism evidence="2 3">
    <name type="scientific">Micromonospora coxensis</name>
    <dbReference type="NCBI Taxonomy" id="356852"/>
    <lineage>
        <taxon>Bacteria</taxon>
        <taxon>Bacillati</taxon>
        <taxon>Actinomycetota</taxon>
        <taxon>Actinomycetes</taxon>
        <taxon>Micromonosporales</taxon>
        <taxon>Micromonosporaceae</taxon>
        <taxon>Micromonospora</taxon>
    </lineage>
</organism>
<evidence type="ECO:0000313" key="2">
    <source>
        <dbReference type="EMBL" id="SCG67739.1"/>
    </source>
</evidence>
<dbReference type="AlphaFoldDB" id="A0A1C5JC23"/>
<dbReference type="EMBL" id="LT607753">
    <property type="protein sequence ID" value="SCG67739.1"/>
    <property type="molecule type" value="Genomic_DNA"/>
</dbReference>
<dbReference type="RefSeq" id="WP_157745055.1">
    <property type="nucleotide sequence ID" value="NZ_LT607753.1"/>
</dbReference>
<proteinExistence type="predicted"/>
<sequence length="308" mass="32618">MVLTLGAHSEDSNEACFVAEACSSRISGVAVVGKKSIDGFYADAEGRGWDAPGYDWENDDRPDQTPDSWLDRLTSSPTTRRVGAAMRGTAPRVSKPPPARAATGGARAVPSPRQPSEREIAEAAHRIRAEIPNIGPKGIAKRLRQHGWTRVDHRVVGMALQRHPAPAAGGKKNKAAPASPPRTTGRSERLTGPAKKTGQAGGTGQAQPLSKFERAVRTARIDMPGMDVAGIVRRLRRYGWPTCTDADVRHALGMSPGTGPVKSGRSRPPRGNGSATKRAQPLTCSLPAAEICPSCGVRVSMLGTCRCS</sequence>
<feature type="region of interest" description="Disordered" evidence="1">
    <location>
        <begin position="51"/>
        <end position="119"/>
    </location>
</feature>
<gene>
    <name evidence="2" type="ORF">GA0070614_4291</name>
</gene>
<name>A0A1C5JC23_9ACTN</name>
<evidence type="ECO:0000313" key="3">
    <source>
        <dbReference type="Proteomes" id="UP000198215"/>
    </source>
</evidence>
<dbReference type="Proteomes" id="UP000198215">
    <property type="component" value="Chromosome I"/>
</dbReference>
<protein>
    <submittedName>
        <fullName evidence="2">Uncharacterized protein</fullName>
    </submittedName>
</protein>
<keyword evidence="3" id="KW-1185">Reference proteome</keyword>
<evidence type="ECO:0000256" key="1">
    <source>
        <dbReference type="SAM" id="MobiDB-lite"/>
    </source>
</evidence>
<dbReference type="OrthoDB" id="3386087at2"/>
<feature type="region of interest" description="Disordered" evidence="1">
    <location>
        <begin position="163"/>
        <end position="210"/>
    </location>
</feature>
<feature type="region of interest" description="Disordered" evidence="1">
    <location>
        <begin position="249"/>
        <end position="278"/>
    </location>
</feature>
<reference evidence="3" key="1">
    <citation type="submission" date="2016-06" db="EMBL/GenBank/DDBJ databases">
        <authorList>
            <person name="Varghese N."/>
            <person name="Submissions Spin"/>
        </authorList>
    </citation>
    <scope>NUCLEOTIDE SEQUENCE [LARGE SCALE GENOMIC DNA]</scope>
    <source>
        <strain evidence="3">DSM 45161</strain>
    </source>
</reference>
<feature type="compositionally biased region" description="Low complexity" evidence="1">
    <location>
        <begin position="100"/>
        <end position="110"/>
    </location>
</feature>